<dbReference type="GO" id="GO:0016020">
    <property type="term" value="C:membrane"/>
    <property type="evidence" value="ECO:0007669"/>
    <property type="project" value="TreeGrafter"/>
</dbReference>
<reference evidence="9 10" key="1">
    <citation type="submission" date="2019-07" db="EMBL/GenBank/DDBJ databases">
        <title>Reclasification of Spiribacter aquaticus.</title>
        <authorList>
            <person name="Leon M.J."/>
            <person name="Sanchez-Porro C."/>
            <person name="Ventosa A."/>
        </authorList>
    </citation>
    <scope>NUCLEOTIDE SEQUENCE [LARGE SCALE GENOMIC DNA]</scope>
    <source>
        <strain evidence="9 10">SP30</strain>
    </source>
</reference>
<dbReference type="InterPro" id="IPR011990">
    <property type="entry name" value="TPR-like_helical_dom_sf"/>
</dbReference>
<dbReference type="PANTHER" id="PTHR22726:SF1">
    <property type="entry name" value="METALLOENDOPEPTIDASE OMA1, MITOCHONDRIAL"/>
    <property type="match status" value="1"/>
</dbReference>
<evidence type="ECO:0000256" key="6">
    <source>
        <dbReference type="ARBA" id="ARBA00023049"/>
    </source>
</evidence>
<comment type="caution">
    <text evidence="9">The sequence shown here is derived from an EMBL/GenBank/DDBJ whole genome shotgun (WGS) entry which is preliminary data.</text>
</comment>
<keyword evidence="3" id="KW-0479">Metal-binding</keyword>
<organism evidence="9 10">
    <name type="scientific">Spiribacter aquaticus</name>
    <dbReference type="NCBI Taxonomy" id="1935996"/>
    <lineage>
        <taxon>Bacteria</taxon>
        <taxon>Pseudomonadati</taxon>
        <taxon>Pseudomonadota</taxon>
        <taxon>Gammaproteobacteria</taxon>
        <taxon>Chromatiales</taxon>
        <taxon>Ectothiorhodospiraceae</taxon>
        <taxon>Spiribacter</taxon>
    </lineage>
</organism>
<name>A0A557RKJ2_9GAMM</name>
<evidence type="ECO:0000256" key="7">
    <source>
        <dbReference type="SAM" id="SignalP"/>
    </source>
</evidence>
<dbReference type="AlphaFoldDB" id="A0A557RKJ2"/>
<sequence>MMRDTLAVGIRVTLGALALAAAVALAGPAARAQADNLDLSLPDLGNPSSQALPAGEAARIGQEMMREIRREVDGLDDPAVNAYIRDLGARITTATDTPAADYRFFVINDPRINAFAMPGGFIGVHTGLISAARNESELGSVIAHELAHVTQRHIARRIAAAEQTSLRTAAMVLAGLVIGSQNPQAGAAAVTTGMASGIDSQLAYSRDHEREADRTGMRILTRANLEPMGMADFFEVLQADNRYRSRAPAFLSTHPLTRARIADVRSMARDLQPDSVFESPDFGYIRARVEVATADQPDAALEAFRARIESGDDSHPQRYGRAVALIADGQPAAATRRLEALLDDAGAHDLLYLALAEAALEADRTDAALGRIDDGLSLFPDSVGLRVTRVEALLQADRARDALAATRRLTHDQPDAPGIWALHARAASAASDPDESALAMAHHYAVQGDLRAGLSQLRRVSDISATAGQLARADALRSRWEARLDSAG</sequence>
<keyword evidence="5" id="KW-0862">Zinc</keyword>
<dbReference type="Pfam" id="PF01435">
    <property type="entry name" value="Peptidase_M48"/>
    <property type="match status" value="1"/>
</dbReference>
<dbReference type="Pfam" id="PF14559">
    <property type="entry name" value="TPR_19"/>
    <property type="match status" value="1"/>
</dbReference>
<keyword evidence="2" id="KW-0645">Protease</keyword>
<evidence type="ECO:0000313" key="10">
    <source>
        <dbReference type="Proteomes" id="UP000316688"/>
    </source>
</evidence>
<evidence type="ECO:0000256" key="3">
    <source>
        <dbReference type="ARBA" id="ARBA00022723"/>
    </source>
</evidence>
<comment type="cofactor">
    <cofactor evidence="1">
        <name>Zn(2+)</name>
        <dbReference type="ChEBI" id="CHEBI:29105"/>
    </cofactor>
</comment>
<dbReference type="InterPro" id="IPR001915">
    <property type="entry name" value="Peptidase_M48"/>
</dbReference>
<keyword evidence="4" id="KW-0378">Hydrolase</keyword>
<feature type="signal peptide" evidence="7">
    <location>
        <begin position="1"/>
        <end position="34"/>
    </location>
</feature>
<dbReference type="GO" id="GO:0046872">
    <property type="term" value="F:metal ion binding"/>
    <property type="evidence" value="ECO:0007669"/>
    <property type="project" value="UniProtKB-KW"/>
</dbReference>
<dbReference type="PANTHER" id="PTHR22726">
    <property type="entry name" value="METALLOENDOPEPTIDASE OMA1"/>
    <property type="match status" value="1"/>
</dbReference>
<dbReference type="SUPFAM" id="SSF48452">
    <property type="entry name" value="TPR-like"/>
    <property type="match status" value="1"/>
</dbReference>
<dbReference type="InterPro" id="IPR051156">
    <property type="entry name" value="Mito/Outer_Membr_Metalloprot"/>
</dbReference>
<feature type="domain" description="Peptidase M48" evidence="8">
    <location>
        <begin position="79"/>
        <end position="267"/>
    </location>
</feature>
<protein>
    <submittedName>
        <fullName evidence="9">M48 family metallopeptidase</fullName>
    </submittedName>
</protein>
<dbReference type="EMBL" id="VMKP01000002">
    <property type="protein sequence ID" value="TVO65636.1"/>
    <property type="molecule type" value="Genomic_DNA"/>
</dbReference>
<dbReference type="GO" id="GO:0051603">
    <property type="term" value="P:proteolysis involved in protein catabolic process"/>
    <property type="evidence" value="ECO:0007669"/>
    <property type="project" value="TreeGrafter"/>
</dbReference>
<evidence type="ECO:0000313" key="9">
    <source>
        <dbReference type="EMBL" id="TVO65636.1"/>
    </source>
</evidence>
<dbReference type="Gene3D" id="3.30.2010.10">
    <property type="entry name" value="Metalloproteases ('zincins'), catalytic domain"/>
    <property type="match status" value="1"/>
</dbReference>
<evidence type="ECO:0000256" key="5">
    <source>
        <dbReference type="ARBA" id="ARBA00022833"/>
    </source>
</evidence>
<gene>
    <name evidence="9" type="ORF">FPL11_06125</name>
</gene>
<proteinExistence type="predicted"/>
<evidence type="ECO:0000256" key="1">
    <source>
        <dbReference type="ARBA" id="ARBA00001947"/>
    </source>
</evidence>
<evidence type="ECO:0000256" key="2">
    <source>
        <dbReference type="ARBA" id="ARBA00022670"/>
    </source>
</evidence>
<dbReference type="GO" id="GO:0004222">
    <property type="term" value="F:metalloendopeptidase activity"/>
    <property type="evidence" value="ECO:0007669"/>
    <property type="project" value="InterPro"/>
</dbReference>
<dbReference type="CDD" id="cd07333">
    <property type="entry name" value="M48C_bepA_like"/>
    <property type="match status" value="1"/>
</dbReference>
<dbReference type="Proteomes" id="UP000316688">
    <property type="component" value="Unassembled WGS sequence"/>
</dbReference>
<feature type="chain" id="PRO_5021721789" evidence="7">
    <location>
        <begin position="35"/>
        <end position="488"/>
    </location>
</feature>
<evidence type="ECO:0000256" key="4">
    <source>
        <dbReference type="ARBA" id="ARBA00022801"/>
    </source>
</evidence>
<accession>A0A557RKJ2</accession>
<dbReference type="Gene3D" id="1.25.40.10">
    <property type="entry name" value="Tetratricopeptide repeat domain"/>
    <property type="match status" value="1"/>
</dbReference>
<keyword evidence="7" id="KW-0732">Signal</keyword>
<keyword evidence="6" id="KW-0482">Metalloprotease</keyword>
<evidence type="ECO:0000259" key="8">
    <source>
        <dbReference type="Pfam" id="PF01435"/>
    </source>
</evidence>
<keyword evidence="10" id="KW-1185">Reference proteome</keyword>